<protein>
    <submittedName>
        <fullName evidence="2">Uncharacterized protein</fullName>
    </submittedName>
</protein>
<evidence type="ECO:0000313" key="2">
    <source>
        <dbReference type="EMBL" id="KJE94592.1"/>
    </source>
</evidence>
<feature type="compositionally biased region" description="Acidic residues" evidence="1">
    <location>
        <begin position="190"/>
        <end position="205"/>
    </location>
</feature>
<evidence type="ECO:0000313" key="3">
    <source>
        <dbReference type="Proteomes" id="UP000008743"/>
    </source>
</evidence>
<reference evidence="3" key="1">
    <citation type="submission" date="2011-02" db="EMBL/GenBank/DDBJ databases">
        <title>The Genome Sequence of Capsaspora owczarzaki ATCC 30864.</title>
        <authorList>
            <person name="Russ C."/>
            <person name="Cuomo C."/>
            <person name="Burger G."/>
            <person name="Gray M.W."/>
            <person name="Holland P.W.H."/>
            <person name="King N."/>
            <person name="Lang F.B.F."/>
            <person name="Roger A.J."/>
            <person name="Ruiz-Trillo I."/>
            <person name="Young S.K."/>
            <person name="Zeng Q."/>
            <person name="Gargeya S."/>
            <person name="Alvarado L."/>
            <person name="Berlin A."/>
            <person name="Chapman S.B."/>
            <person name="Chen Z."/>
            <person name="Freedman E."/>
            <person name="Gellesch M."/>
            <person name="Goldberg J."/>
            <person name="Griggs A."/>
            <person name="Gujja S."/>
            <person name="Heilman E."/>
            <person name="Heiman D."/>
            <person name="Howarth C."/>
            <person name="Mehta T."/>
            <person name="Neiman D."/>
            <person name="Pearson M."/>
            <person name="Roberts A."/>
            <person name="Saif S."/>
            <person name="Shea T."/>
            <person name="Shenoy N."/>
            <person name="Sisk P."/>
            <person name="Stolte C."/>
            <person name="Sykes S."/>
            <person name="White J."/>
            <person name="Yandava C."/>
            <person name="Haas B."/>
            <person name="Nusbaum C."/>
            <person name="Birren B."/>
        </authorList>
    </citation>
    <scope>NUCLEOTIDE SEQUENCE</scope>
    <source>
        <strain evidence="3">ATCC 30864</strain>
    </source>
</reference>
<sequence>MSFAGSFAAPQLPFAPSLLLGSTGVLDGGISLPPQNFLSNREELVVTRLDQIASLGAHSRIIGVSPQALASLQQQAANAAQPAPAQVQPGVAATVASGHPTTAQPQTPAQAIAVPVRLPRSTPARPSQFIAGVTGVLQVDQSFGSPGTAARSPLLPNPSFATVSAVSRHPFAHDRHASSSAADLDRAFTADDDESQLDDDIDADDDHFAAL</sequence>
<dbReference type="Proteomes" id="UP000008743">
    <property type="component" value="Unassembled WGS sequence"/>
</dbReference>
<dbReference type="EMBL" id="KE346367">
    <property type="protein sequence ID" value="KJE94592.1"/>
    <property type="molecule type" value="Genomic_DNA"/>
</dbReference>
<name>A0A0D2VTK7_CAPO3</name>
<feature type="region of interest" description="Disordered" evidence="1">
    <location>
        <begin position="174"/>
        <end position="211"/>
    </location>
</feature>
<evidence type="ECO:0000256" key="1">
    <source>
        <dbReference type="SAM" id="MobiDB-lite"/>
    </source>
</evidence>
<keyword evidence="3" id="KW-1185">Reference proteome</keyword>
<dbReference type="AlphaFoldDB" id="A0A0D2VTK7"/>
<dbReference type="InParanoid" id="A0A0D2VTK7"/>
<feature type="compositionally biased region" description="Basic and acidic residues" evidence="1">
    <location>
        <begin position="174"/>
        <end position="189"/>
    </location>
</feature>
<proteinExistence type="predicted"/>
<accession>A0A0D2VTK7</accession>
<organism evidence="2 3">
    <name type="scientific">Capsaspora owczarzaki (strain ATCC 30864)</name>
    <dbReference type="NCBI Taxonomy" id="595528"/>
    <lineage>
        <taxon>Eukaryota</taxon>
        <taxon>Filasterea</taxon>
        <taxon>Capsaspora</taxon>
    </lineage>
</organism>
<gene>
    <name evidence="2" type="ORF">CAOG_005218</name>
</gene>